<dbReference type="SUPFAM" id="SSF53474">
    <property type="entry name" value="alpha/beta-Hydrolases"/>
    <property type="match status" value="1"/>
</dbReference>
<name>A0ABU0JGM8_9HYPH</name>
<keyword evidence="2" id="KW-1185">Reference proteome</keyword>
<dbReference type="InterPro" id="IPR014586">
    <property type="entry name" value="UCP033909"/>
</dbReference>
<dbReference type="Proteomes" id="UP001242480">
    <property type="component" value="Unassembled WGS sequence"/>
</dbReference>
<evidence type="ECO:0000313" key="1">
    <source>
        <dbReference type="EMBL" id="MDQ0473434.1"/>
    </source>
</evidence>
<accession>A0ABU0JGM8</accession>
<dbReference type="PANTHER" id="PTHR36513">
    <property type="entry name" value="ABC TRANSMEMBRANE TYPE-1 DOMAIN-CONTAINING PROTEIN"/>
    <property type="match status" value="1"/>
</dbReference>
<sequence length="420" mass="45033">MTGTDETAAARRAGGPRLLSLVLSLCLCLAACATRPENVLQPVPAPVAGASRVDMLVMTTRKPAADPGELFSGERGTAVSLSNIVVSIPPDRNRKVGEIQWPARVPGDPATEFVTLGTRTVASEPQIFDWFRRNRGPKRRALIFVHGFNNTYADAVYRLAQVSHDSGIDAAPVLFAWPSRGSTFDYLYDKESANFSRYALEDLLRHAAASPDVGEVTILAHSMGSWLTAEALREMAIRDKGISPKIRNVVLASPDIDVDVFRRQIIEMGPRRPQFTIIASRGDRALALSRWISGDVDRLGAADLRPYAADLKGLGISIIDTTDVQGTDALAHNTFADSPEMVRLLGRRLAGQSLETGEIGLADRVGGVALGSARVLGSAAGAALAAPVAVLDPAARSRFRRQIDEAEAPAPRVVNGQVPY</sequence>
<dbReference type="RefSeq" id="WP_307281694.1">
    <property type="nucleotide sequence ID" value="NZ_JAUSVX010000016.1"/>
</dbReference>
<dbReference type="EMBL" id="JAUSVX010000016">
    <property type="protein sequence ID" value="MDQ0473434.1"/>
    <property type="molecule type" value="Genomic_DNA"/>
</dbReference>
<dbReference type="PIRSF" id="PIRSF033909">
    <property type="entry name" value="UCP033909"/>
    <property type="match status" value="1"/>
</dbReference>
<comment type="caution">
    <text evidence="1">The sequence shown here is derived from an EMBL/GenBank/DDBJ whole genome shotgun (WGS) entry which is preliminary data.</text>
</comment>
<dbReference type="InterPro" id="IPR029058">
    <property type="entry name" value="AB_hydrolase_fold"/>
</dbReference>
<gene>
    <name evidence="1" type="ORF">QO011_006470</name>
</gene>
<evidence type="ECO:0000313" key="2">
    <source>
        <dbReference type="Proteomes" id="UP001242480"/>
    </source>
</evidence>
<dbReference type="PANTHER" id="PTHR36513:SF1">
    <property type="entry name" value="TRANSMEMBRANE PROTEIN"/>
    <property type="match status" value="1"/>
</dbReference>
<reference evidence="1 2" key="1">
    <citation type="submission" date="2023-07" db="EMBL/GenBank/DDBJ databases">
        <title>Genomic Encyclopedia of Type Strains, Phase IV (KMG-IV): sequencing the most valuable type-strain genomes for metagenomic binning, comparative biology and taxonomic classification.</title>
        <authorList>
            <person name="Goeker M."/>
        </authorList>
    </citation>
    <scope>NUCLEOTIDE SEQUENCE [LARGE SCALE GENOMIC DNA]</scope>
    <source>
        <strain evidence="1 2">DSM 19619</strain>
    </source>
</reference>
<dbReference type="Pfam" id="PF05990">
    <property type="entry name" value="DUF900"/>
    <property type="match status" value="1"/>
</dbReference>
<proteinExistence type="predicted"/>
<dbReference type="InterPro" id="IPR010297">
    <property type="entry name" value="DUF900_hydrolase"/>
</dbReference>
<organism evidence="1 2">
    <name type="scientific">Labrys wisconsinensis</name>
    <dbReference type="NCBI Taxonomy" id="425677"/>
    <lineage>
        <taxon>Bacteria</taxon>
        <taxon>Pseudomonadati</taxon>
        <taxon>Pseudomonadota</taxon>
        <taxon>Alphaproteobacteria</taxon>
        <taxon>Hyphomicrobiales</taxon>
        <taxon>Xanthobacteraceae</taxon>
        <taxon>Labrys</taxon>
    </lineage>
</organism>
<dbReference type="Gene3D" id="3.40.50.1820">
    <property type="entry name" value="alpha/beta hydrolase"/>
    <property type="match status" value="1"/>
</dbReference>
<protein>
    <submittedName>
        <fullName evidence="1">Esterase/lipase superfamily enzyme</fullName>
    </submittedName>
</protein>